<dbReference type="AlphaFoldDB" id="A0AAV7C7I4"/>
<proteinExistence type="predicted"/>
<dbReference type="EMBL" id="WNYA01000003">
    <property type="protein sequence ID" value="KAG8580620.1"/>
    <property type="molecule type" value="Genomic_DNA"/>
</dbReference>
<reference evidence="1" key="1">
    <citation type="thesis" date="2020" institute="ProQuest LLC" country="789 East Eisenhower Parkway, Ann Arbor, MI, USA">
        <title>Comparative Genomics and Chromosome Evolution.</title>
        <authorList>
            <person name="Mudd A.B."/>
        </authorList>
    </citation>
    <scope>NUCLEOTIDE SEQUENCE</scope>
    <source>
        <strain evidence="1">237g6f4</strain>
        <tissue evidence="1">Blood</tissue>
    </source>
</reference>
<comment type="caution">
    <text evidence="1">The sequence shown here is derived from an EMBL/GenBank/DDBJ whole genome shotgun (WGS) entry which is preliminary data.</text>
</comment>
<protein>
    <submittedName>
        <fullName evidence="1">Uncharacterized protein</fullName>
    </submittedName>
</protein>
<sequence>MSPVYVRDWHLVNRNDKYTGHIYKSIVFMSKVLPLSPSKFPVKSKNTAGKWLVGQHCPHEYTGLTNGVPNVV</sequence>
<name>A0AAV7C7I4_ENGPU</name>
<evidence type="ECO:0000313" key="2">
    <source>
        <dbReference type="Proteomes" id="UP000824782"/>
    </source>
</evidence>
<keyword evidence="2" id="KW-1185">Reference proteome</keyword>
<dbReference type="Proteomes" id="UP000824782">
    <property type="component" value="Unassembled WGS sequence"/>
</dbReference>
<accession>A0AAV7C7I4</accession>
<gene>
    <name evidence="1" type="ORF">GDO81_007363</name>
</gene>
<evidence type="ECO:0000313" key="1">
    <source>
        <dbReference type="EMBL" id="KAG8580620.1"/>
    </source>
</evidence>
<organism evidence="1 2">
    <name type="scientific">Engystomops pustulosus</name>
    <name type="common">Tungara frog</name>
    <name type="synonym">Physalaemus pustulosus</name>
    <dbReference type="NCBI Taxonomy" id="76066"/>
    <lineage>
        <taxon>Eukaryota</taxon>
        <taxon>Metazoa</taxon>
        <taxon>Chordata</taxon>
        <taxon>Craniata</taxon>
        <taxon>Vertebrata</taxon>
        <taxon>Euteleostomi</taxon>
        <taxon>Amphibia</taxon>
        <taxon>Batrachia</taxon>
        <taxon>Anura</taxon>
        <taxon>Neobatrachia</taxon>
        <taxon>Hyloidea</taxon>
        <taxon>Leptodactylidae</taxon>
        <taxon>Leiuperinae</taxon>
        <taxon>Engystomops</taxon>
    </lineage>
</organism>